<dbReference type="KEGG" id="huw:FPZ11_11595"/>
<evidence type="ECO:0000313" key="3">
    <source>
        <dbReference type="Proteomes" id="UP000320216"/>
    </source>
</evidence>
<gene>
    <name evidence="2" type="ORF">FPZ11_11595</name>
</gene>
<dbReference type="InterPro" id="IPR001845">
    <property type="entry name" value="HTH_ArsR_DNA-bd_dom"/>
</dbReference>
<accession>A0A5B8M799</accession>
<evidence type="ECO:0000259" key="1">
    <source>
        <dbReference type="PROSITE" id="PS50987"/>
    </source>
</evidence>
<dbReference type="InterPro" id="IPR036390">
    <property type="entry name" value="WH_DNA-bd_sf"/>
</dbReference>
<name>A0A5B8M799_9MICO</name>
<dbReference type="SMART" id="SM00418">
    <property type="entry name" value="HTH_ARSR"/>
    <property type="match status" value="1"/>
</dbReference>
<dbReference type="GO" id="GO:0003700">
    <property type="term" value="F:DNA-binding transcription factor activity"/>
    <property type="evidence" value="ECO:0007669"/>
    <property type="project" value="InterPro"/>
</dbReference>
<sequence length="117" mass="12938">MTEAAANDPLSTVFFALADPTRRAILARLTDGPATIGELAAPFRVSLATVSRHITVLEQAGLVGKQRNAQWRTVHLESAQLQAADDWLAPYRAFFERRFDALETHLKSMKTTSEEPS</sequence>
<dbReference type="RefSeq" id="WP_146321083.1">
    <property type="nucleotide sequence ID" value="NZ_CP042305.1"/>
</dbReference>
<evidence type="ECO:0000313" key="2">
    <source>
        <dbReference type="EMBL" id="QDZ15320.1"/>
    </source>
</evidence>
<feature type="domain" description="HTH arsR-type" evidence="1">
    <location>
        <begin position="2"/>
        <end position="96"/>
    </location>
</feature>
<dbReference type="PRINTS" id="PR00778">
    <property type="entry name" value="HTHARSR"/>
</dbReference>
<dbReference type="Proteomes" id="UP000320216">
    <property type="component" value="Chromosome"/>
</dbReference>
<dbReference type="AlphaFoldDB" id="A0A5B8M799"/>
<protein>
    <submittedName>
        <fullName evidence="2">Winged helix-turn-helix transcriptional regulator</fullName>
    </submittedName>
</protein>
<proteinExistence type="predicted"/>
<dbReference type="InterPro" id="IPR011991">
    <property type="entry name" value="ArsR-like_HTH"/>
</dbReference>
<dbReference type="PANTHER" id="PTHR38600">
    <property type="entry name" value="TRANSCRIPTIONAL REGULATORY PROTEIN"/>
    <property type="match status" value="1"/>
</dbReference>
<dbReference type="PANTHER" id="PTHR38600:SF2">
    <property type="entry name" value="SLL0088 PROTEIN"/>
    <property type="match status" value="1"/>
</dbReference>
<dbReference type="NCBIfam" id="NF033788">
    <property type="entry name" value="HTH_metalloreg"/>
    <property type="match status" value="1"/>
</dbReference>
<dbReference type="OrthoDB" id="9806976at2"/>
<dbReference type="Pfam" id="PF12840">
    <property type="entry name" value="HTH_20"/>
    <property type="match status" value="1"/>
</dbReference>
<dbReference type="Gene3D" id="1.10.10.10">
    <property type="entry name" value="Winged helix-like DNA-binding domain superfamily/Winged helix DNA-binding domain"/>
    <property type="match status" value="1"/>
</dbReference>
<dbReference type="InterPro" id="IPR036388">
    <property type="entry name" value="WH-like_DNA-bd_sf"/>
</dbReference>
<keyword evidence="3" id="KW-1185">Reference proteome</keyword>
<dbReference type="PROSITE" id="PS50987">
    <property type="entry name" value="HTH_ARSR_2"/>
    <property type="match status" value="1"/>
</dbReference>
<organism evidence="2 3">
    <name type="scientific">Humibacter ginsenosidimutans</name>
    <dbReference type="NCBI Taxonomy" id="2599293"/>
    <lineage>
        <taxon>Bacteria</taxon>
        <taxon>Bacillati</taxon>
        <taxon>Actinomycetota</taxon>
        <taxon>Actinomycetes</taxon>
        <taxon>Micrococcales</taxon>
        <taxon>Microbacteriaceae</taxon>
        <taxon>Humibacter</taxon>
    </lineage>
</organism>
<reference evidence="2 3" key="1">
    <citation type="submission" date="2019-07" db="EMBL/GenBank/DDBJ databases">
        <title>Full genome sequence of Humibacter sp. WJ7-1.</title>
        <authorList>
            <person name="Im W.-T."/>
        </authorList>
    </citation>
    <scope>NUCLEOTIDE SEQUENCE [LARGE SCALE GENOMIC DNA]</scope>
    <source>
        <strain evidence="2 3">WJ7-1</strain>
    </source>
</reference>
<dbReference type="SUPFAM" id="SSF46785">
    <property type="entry name" value="Winged helix' DNA-binding domain"/>
    <property type="match status" value="1"/>
</dbReference>
<dbReference type="CDD" id="cd00090">
    <property type="entry name" value="HTH_ARSR"/>
    <property type="match status" value="1"/>
</dbReference>
<dbReference type="EMBL" id="CP042305">
    <property type="protein sequence ID" value="QDZ15320.1"/>
    <property type="molecule type" value="Genomic_DNA"/>
</dbReference>